<dbReference type="PANTHER" id="PTHR30193:SF37">
    <property type="entry name" value="INNER MEMBRANE ABC TRANSPORTER PERMEASE PROTEIN YCJO"/>
    <property type="match status" value="1"/>
</dbReference>
<evidence type="ECO:0000256" key="4">
    <source>
        <dbReference type="ARBA" id="ARBA00022692"/>
    </source>
</evidence>
<reference evidence="9 10" key="1">
    <citation type="submission" date="2016-11" db="EMBL/GenBank/DDBJ databases">
        <authorList>
            <person name="Jaros S."/>
            <person name="Januszkiewicz K."/>
            <person name="Wedrychowicz H."/>
        </authorList>
    </citation>
    <scope>NUCLEOTIDE SEQUENCE [LARGE SCALE GENOMIC DNA]</scope>
    <source>
        <strain evidence="9 10">DSM 15929</strain>
    </source>
</reference>
<accession>A0A1M7BEU3</accession>
<gene>
    <name evidence="9" type="ORF">SAMN02745136_05110</name>
</gene>
<organism evidence="9 10">
    <name type="scientific">Anaerocolumna jejuensis DSM 15929</name>
    <dbReference type="NCBI Taxonomy" id="1121322"/>
    <lineage>
        <taxon>Bacteria</taxon>
        <taxon>Bacillati</taxon>
        <taxon>Bacillota</taxon>
        <taxon>Clostridia</taxon>
        <taxon>Lachnospirales</taxon>
        <taxon>Lachnospiraceae</taxon>
        <taxon>Anaerocolumna</taxon>
    </lineage>
</organism>
<feature type="transmembrane region" description="Helical" evidence="7">
    <location>
        <begin position="260"/>
        <end position="280"/>
    </location>
</feature>
<evidence type="ECO:0000256" key="7">
    <source>
        <dbReference type="RuleBase" id="RU363032"/>
    </source>
</evidence>
<evidence type="ECO:0000313" key="9">
    <source>
        <dbReference type="EMBL" id="SHL53473.1"/>
    </source>
</evidence>
<dbReference type="GO" id="GO:0055085">
    <property type="term" value="P:transmembrane transport"/>
    <property type="evidence" value="ECO:0007669"/>
    <property type="project" value="InterPro"/>
</dbReference>
<evidence type="ECO:0000256" key="3">
    <source>
        <dbReference type="ARBA" id="ARBA00022475"/>
    </source>
</evidence>
<feature type="transmembrane region" description="Helical" evidence="7">
    <location>
        <begin position="211"/>
        <end position="233"/>
    </location>
</feature>
<dbReference type="CDD" id="cd06261">
    <property type="entry name" value="TM_PBP2"/>
    <property type="match status" value="1"/>
</dbReference>
<protein>
    <submittedName>
        <fullName evidence="9">Raffinose/stachyose/melibiose transport system permease protein</fullName>
    </submittedName>
</protein>
<dbReference type="SUPFAM" id="SSF161098">
    <property type="entry name" value="MetI-like"/>
    <property type="match status" value="1"/>
</dbReference>
<keyword evidence="5 7" id="KW-1133">Transmembrane helix</keyword>
<evidence type="ECO:0000313" key="10">
    <source>
        <dbReference type="Proteomes" id="UP000184386"/>
    </source>
</evidence>
<dbReference type="Gene3D" id="1.10.3720.10">
    <property type="entry name" value="MetI-like"/>
    <property type="match status" value="1"/>
</dbReference>
<dbReference type="PROSITE" id="PS50928">
    <property type="entry name" value="ABC_TM1"/>
    <property type="match status" value="1"/>
</dbReference>
<comment type="similarity">
    <text evidence="7">Belongs to the binding-protein-dependent transport system permease family.</text>
</comment>
<feature type="transmembrane region" description="Helical" evidence="7">
    <location>
        <begin position="154"/>
        <end position="177"/>
    </location>
</feature>
<keyword evidence="3" id="KW-1003">Cell membrane</keyword>
<feature type="domain" description="ABC transmembrane type-1" evidence="8">
    <location>
        <begin position="65"/>
        <end position="281"/>
    </location>
</feature>
<dbReference type="Pfam" id="PF00528">
    <property type="entry name" value="BPD_transp_1"/>
    <property type="match status" value="1"/>
</dbReference>
<evidence type="ECO:0000256" key="6">
    <source>
        <dbReference type="ARBA" id="ARBA00023136"/>
    </source>
</evidence>
<dbReference type="Proteomes" id="UP000184386">
    <property type="component" value="Unassembled WGS sequence"/>
</dbReference>
<name>A0A1M7BEU3_9FIRM</name>
<feature type="transmembrane region" description="Helical" evidence="7">
    <location>
        <begin position="12"/>
        <end position="38"/>
    </location>
</feature>
<dbReference type="STRING" id="1121322.SAMN02745136_05110"/>
<feature type="transmembrane region" description="Helical" evidence="7">
    <location>
        <begin position="75"/>
        <end position="94"/>
    </location>
</feature>
<evidence type="ECO:0000259" key="8">
    <source>
        <dbReference type="PROSITE" id="PS50928"/>
    </source>
</evidence>
<keyword evidence="2 7" id="KW-0813">Transport</keyword>
<dbReference type="PANTHER" id="PTHR30193">
    <property type="entry name" value="ABC TRANSPORTER PERMEASE PROTEIN"/>
    <property type="match status" value="1"/>
</dbReference>
<keyword evidence="4 7" id="KW-0812">Transmembrane</keyword>
<evidence type="ECO:0000256" key="1">
    <source>
        <dbReference type="ARBA" id="ARBA00004651"/>
    </source>
</evidence>
<dbReference type="InterPro" id="IPR051393">
    <property type="entry name" value="ABC_transporter_permease"/>
</dbReference>
<evidence type="ECO:0000256" key="2">
    <source>
        <dbReference type="ARBA" id="ARBA00022448"/>
    </source>
</evidence>
<dbReference type="RefSeq" id="WP_073280034.1">
    <property type="nucleotide sequence ID" value="NZ_FRAC01000036.1"/>
</dbReference>
<keyword evidence="10" id="KW-1185">Reference proteome</keyword>
<proteinExistence type="inferred from homology"/>
<dbReference type="GO" id="GO:0005886">
    <property type="term" value="C:plasma membrane"/>
    <property type="evidence" value="ECO:0007669"/>
    <property type="project" value="UniProtKB-SubCell"/>
</dbReference>
<dbReference type="AlphaFoldDB" id="A0A1M7BEU3"/>
<feature type="transmembrane region" description="Helical" evidence="7">
    <location>
        <begin position="114"/>
        <end position="134"/>
    </location>
</feature>
<dbReference type="InterPro" id="IPR000515">
    <property type="entry name" value="MetI-like"/>
</dbReference>
<sequence length="292" mass="33175">MHSKKRENLTLMLFAAPALIVYIIFKLYPAIAGMFYALTDWNGLYKSYHFVGINNFKEVLKDVDYWKSLLFTTKYVVIMLIAANVTALLLAVAIESRGKARGIFRTLFYMPNMISMIIGGYMWSFIFTKVLYYLADNWGIKFLDKSWIGDPKYAFIAIIIVSVWGAAGYLMIIYMAALQGVPEYLKESASLDGANAWHKFWKITFPMIQPALTICIFWTLNTAFQVFDVIYSLTGGGPGRMTQSVAINIYEEAFSGNIRYGYATAKSSVLFLIILLITIVQLRAMKGKEQEL</sequence>
<dbReference type="OrthoDB" id="9786413at2"/>
<dbReference type="EMBL" id="FRAC01000036">
    <property type="protein sequence ID" value="SHL53473.1"/>
    <property type="molecule type" value="Genomic_DNA"/>
</dbReference>
<comment type="subcellular location">
    <subcellularLocation>
        <location evidence="1 7">Cell membrane</location>
        <topology evidence="1 7">Multi-pass membrane protein</topology>
    </subcellularLocation>
</comment>
<dbReference type="InterPro" id="IPR035906">
    <property type="entry name" value="MetI-like_sf"/>
</dbReference>
<evidence type="ECO:0000256" key="5">
    <source>
        <dbReference type="ARBA" id="ARBA00022989"/>
    </source>
</evidence>
<keyword evidence="6 7" id="KW-0472">Membrane</keyword>